<dbReference type="CDD" id="cd03230">
    <property type="entry name" value="ABC_DR_subfamily_A"/>
    <property type="match status" value="1"/>
</dbReference>
<dbReference type="PANTHER" id="PTHR42939">
    <property type="entry name" value="ABC TRANSPORTER ATP-BINDING PROTEIN ALBC-RELATED"/>
    <property type="match status" value="1"/>
</dbReference>
<evidence type="ECO:0000313" key="5">
    <source>
        <dbReference type="EMBL" id="EKU45599.1"/>
    </source>
</evidence>
<dbReference type="STRING" id="1229783.C273_10996"/>
<gene>
    <name evidence="5" type="ORF">C273_10996</name>
</gene>
<dbReference type="NCBIfam" id="NF047565">
    <property type="entry name" value="PSM_export_PmtA"/>
    <property type="match status" value="1"/>
</dbReference>
<keyword evidence="6" id="KW-1185">Reference proteome</keyword>
<dbReference type="EMBL" id="AMSQ01000027">
    <property type="protein sequence ID" value="EKU45599.1"/>
    <property type="molecule type" value="Genomic_DNA"/>
</dbReference>
<dbReference type="SMART" id="SM00382">
    <property type="entry name" value="AAA"/>
    <property type="match status" value="1"/>
</dbReference>
<protein>
    <submittedName>
        <fullName evidence="5">ABC transporter ATP-binding protein</fullName>
    </submittedName>
</protein>
<dbReference type="InterPro" id="IPR003593">
    <property type="entry name" value="AAA+_ATPase"/>
</dbReference>
<organism evidence="5 6">
    <name type="scientific">Staphylococcus massiliensis S46</name>
    <dbReference type="NCBI Taxonomy" id="1229783"/>
    <lineage>
        <taxon>Bacteria</taxon>
        <taxon>Bacillati</taxon>
        <taxon>Bacillota</taxon>
        <taxon>Bacilli</taxon>
        <taxon>Bacillales</taxon>
        <taxon>Staphylococcaceae</taxon>
        <taxon>Staphylococcus</taxon>
    </lineage>
</organism>
<sequence length="298" mass="34302">MNVVEFKDVSYQRKAFELENLNFSIPKGYVTGFIGANGSGKTTTIRLLMDLLRPKSGTIHLFGKGMKADPVEIKNKIGFVYSELYLNDNWHVKKVSRMLSKFYRNWNENTFEHYLNYFKLPHNEKIKNFSTGMKMKLSITIAFSHEAELFVLDEPTAGLDPVVRSEVLSIIQEELINEDKTVFFSTHIISDLERIADYIVYLKQGQIQFETSKDDLLNTYKIVRGDDKDLDAELDQLLIHKTVNHTGYEALTKDSAVFKELFGPKVVIDDASIEDIMVHFEKDKDTSIEGERYESTLS</sequence>
<dbReference type="Proteomes" id="UP000009885">
    <property type="component" value="Unassembled WGS sequence"/>
</dbReference>
<dbReference type="Pfam" id="PF00005">
    <property type="entry name" value="ABC_tran"/>
    <property type="match status" value="1"/>
</dbReference>
<dbReference type="GO" id="GO:0016887">
    <property type="term" value="F:ATP hydrolysis activity"/>
    <property type="evidence" value="ECO:0007669"/>
    <property type="project" value="InterPro"/>
</dbReference>
<proteinExistence type="predicted"/>
<dbReference type="SUPFAM" id="SSF52540">
    <property type="entry name" value="P-loop containing nucleoside triphosphate hydrolases"/>
    <property type="match status" value="1"/>
</dbReference>
<dbReference type="RefSeq" id="WP_009385025.1">
    <property type="nucleotide sequence ID" value="NZ_AMSQ01000027.1"/>
</dbReference>
<reference evidence="5 6" key="1">
    <citation type="journal article" date="2013" name="Genome Announc.">
        <title>Genome Sequence of Staphylococcus massiliensis Strain S46, Isolated from the Surface of Healthy Human Skin.</title>
        <authorList>
            <person name="Srivastav R."/>
            <person name="Singh A."/>
            <person name="Jangir P.K."/>
            <person name="Kumari C."/>
            <person name="Muduli S."/>
            <person name="Sharma R."/>
        </authorList>
    </citation>
    <scope>NUCLEOTIDE SEQUENCE [LARGE SCALE GENOMIC DNA]</scope>
    <source>
        <strain evidence="5 6">S46</strain>
    </source>
</reference>
<accession>K9AE41</accession>
<evidence type="ECO:0000256" key="1">
    <source>
        <dbReference type="ARBA" id="ARBA00022448"/>
    </source>
</evidence>
<keyword evidence="1" id="KW-0813">Transport</keyword>
<dbReference type="PANTHER" id="PTHR42939:SF3">
    <property type="entry name" value="ABC TRANSPORTER ATP-BINDING COMPONENT"/>
    <property type="match status" value="1"/>
</dbReference>
<dbReference type="eggNOG" id="COG1131">
    <property type="taxonomic scope" value="Bacteria"/>
</dbReference>
<dbReference type="InterPro" id="IPR051782">
    <property type="entry name" value="ABC_Transporter_VariousFunc"/>
</dbReference>
<dbReference type="PROSITE" id="PS50893">
    <property type="entry name" value="ABC_TRANSPORTER_2"/>
    <property type="match status" value="1"/>
</dbReference>
<dbReference type="AlphaFoldDB" id="K9AE41"/>
<name>K9AE41_9STAP</name>
<comment type="caution">
    <text evidence="5">The sequence shown here is derived from an EMBL/GenBank/DDBJ whole genome shotgun (WGS) entry which is preliminary data.</text>
</comment>
<feature type="domain" description="ABC transporter" evidence="4">
    <location>
        <begin position="1"/>
        <end position="229"/>
    </location>
</feature>
<dbReference type="OrthoDB" id="9804819at2"/>
<dbReference type="GO" id="GO:0005524">
    <property type="term" value="F:ATP binding"/>
    <property type="evidence" value="ECO:0007669"/>
    <property type="project" value="UniProtKB-KW"/>
</dbReference>
<evidence type="ECO:0000256" key="2">
    <source>
        <dbReference type="ARBA" id="ARBA00022741"/>
    </source>
</evidence>
<dbReference type="Gene3D" id="3.40.50.300">
    <property type="entry name" value="P-loop containing nucleotide triphosphate hydrolases"/>
    <property type="match status" value="1"/>
</dbReference>
<keyword evidence="3 5" id="KW-0067">ATP-binding</keyword>
<dbReference type="InterPro" id="IPR027417">
    <property type="entry name" value="P-loop_NTPase"/>
</dbReference>
<dbReference type="InterPro" id="IPR003439">
    <property type="entry name" value="ABC_transporter-like_ATP-bd"/>
</dbReference>
<keyword evidence="2" id="KW-0547">Nucleotide-binding</keyword>
<evidence type="ECO:0000313" key="6">
    <source>
        <dbReference type="Proteomes" id="UP000009885"/>
    </source>
</evidence>
<dbReference type="PATRIC" id="fig|1229783.3.peg.2181"/>
<evidence type="ECO:0000256" key="3">
    <source>
        <dbReference type="ARBA" id="ARBA00022840"/>
    </source>
</evidence>
<evidence type="ECO:0000259" key="4">
    <source>
        <dbReference type="PROSITE" id="PS50893"/>
    </source>
</evidence>